<dbReference type="PANTHER" id="PTHR31113">
    <property type="entry name" value="UPF0496 PROTEIN 3-RELATED"/>
    <property type="match status" value="1"/>
</dbReference>
<comment type="caution">
    <text evidence="6">The sequence shown here is derived from an EMBL/GenBank/DDBJ whole genome shotgun (WGS) entry which is preliminary data.</text>
</comment>
<evidence type="ECO:0000256" key="3">
    <source>
        <dbReference type="ARBA" id="ARBA00022692"/>
    </source>
</evidence>
<proteinExistence type="inferred from homology"/>
<evidence type="ECO:0000256" key="1">
    <source>
        <dbReference type="ARBA" id="ARBA00004370"/>
    </source>
</evidence>
<dbReference type="InterPro" id="IPR007749">
    <property type="entry name" value="DUF677"/>
</dbReference>
<evidence type="ECO:0000256" key="2">
    <source>
        <dbReference type="ARBA" id="ARBA00009074"/>
    </source>
</evidence>
<keyword evidence="5" id="KW-0472">Membrane</keyword>
<evidence type="ECO:0000256" key="4">
    <source>
        <dbReference type="ARBA" id="ARBA00022989"/>
    </source>
</evidence>
<name>A0A6A5LEX2_LUPAL</name>
<keyword evidence="4" id="KW-1133">Transmembrane helix</keyword>
<dbReference type="PANTHER" id="PTHR31113:SF5">
    <property type="entry name" value="OS04G0405700 PROTEIN"/>
    <property type="match status" value="1"/>
</dbReference>
<dbReference type="GO" id="GO:0016020">
    <property type="term" value="C:membrane"/>
    <property type="evidence" value="ECO:0007669"/>
    <property type="project" value="UniProtKB-SubCell"/>
</dbReference>
<keyword evidence="3" id="KW-0812">Transmembrane</keyword>
<keyword evidence="7" id="KW-1185">Reference proteome</keyword>
<dbReference type="AlphaFoldDB" id="A0A6A5LEX2"/>
<accession>A0A6A5LEX2</accession>
<dbReference type="EMBL" id="WOCE01000021">
    <property type="protein sequence ID" value="KAE9590185.1"/>
    <property type="molecule type" value="Genomic_DNA"/>
</dbReference>
<comment type="subcellular location">
    <subcellularLocation>
        <location evidence="1">Membrane</location>
    </subcellularLocation>
</comment>
<dbReference type="Pfam" id="PF05055">
    <property type="entry name" value="DUF677"/>
    <property type="match status" value="1"/>
</dbReference>
<dbReference type="OrthoDB" id="1932397at2759"/>
<dbReference type="Proteomes" id="UP000447434">
    <property type="component" value="Chromosome 21"/>
</dbReference>
<organism evidence="6 7">
    <name type="scientific">Lupinus albus</name>
    <name type="common">White lupine</name>
    <name type="synonym">Lupinus termis</name>
    <dbReference type="NCBI Taxonomy" id="3870"/>
    <lineage>
        <taxon>Eukaryota</taxon>
        <taxon>Viridiplantae</taxon>
        <taxon>Streptophyta</taxon>
        <taxon>Embryophyta</taxon>
        <taxon>Tracheophyta</taxon>
        <taxon>Spermatophyta</taxon>
        <taxon>Magnoliopsida</taxon>
        <taxon>eudicotyledons</taxon>
        <taxon>Gunneridae</taxon>
        <taxon>Pentapetalae</taxon>
        <taxon>rosids</taxon>
        <taxon>fabids</taxon>
        <taxon>Fabales</taxon>
        <taxon>Fabaceae</taxon>
        <taxon>Papilionoideae</taxon>
        <taxon>50 kb inversion clade</taxon>
        <taxon>genistoids sensu lato</taxon>
        <taxon>core genistoids</taxon>
        <taxon>Genisteae</taxon>
        <taxon>Lupinus</taxon>
    </lineage>
</organism>
<comment type="similarity">
    <text evidence="2">Belongs to the UPF0496 family.</text>
</comment>
<gene>
    <name evidence="6" type="ORF">Lalb_Chr21g0316961</name>
</gene>
<reference evidence="7" key="1">
    <citation type="journal article" date="2020" name="Nat. Commun.">
        <title>Genome sequence of the cluster root forming white lupin.</title>
        <authorList>
            <person name="Hufnagel B."/>
            <person name="Marques A."/>
            <person name="Soriano A."/>
            <person name="Marques L."/>
            <person name="Divol F."/>
            <person name="Doumas P."/>
            <person name="Sallet E."/>
            <person name="Mancinotti D."/>
            <person name="Carrere S."/>
            <person name="Marande W."/>
            <person name="Arribat S."/>
            <person name="Keller J."/>
            <person name="Huneau C."/>
            <person name="Blein T."/>
            <person name="Aime D."/>
            <person name="Laguerre M."/>
            <person name="Taylor J."/>
            <person name="Schubert V."/>
            <person name="Nelson M."/>
            <person name="Geu-Flores F."/>
            <person name="Crespi M."/>
            <person name="Gallardo-Guerrero K."/>
            <person name="Delaux P.-M."/>
            <person name="Salse J."/>
            <person name="Berges H."/>
            <person name="Guyot R."/>
            <person name="Gouzy J."/>
            <person name="Peret B."/>
        </authorList>
    </citation>
    <scope>NUCLEOTIDE SEQUENCE [LARGE SCALE GENOMIC DNA]</scope>
    <source>
        <strain evidence="7">cv. Amiga</strain>
    </source>
</reference>
<sequence length="352" mass="39549">MKTKFGFKSKMLECLSFNSSSTSPKLPYPSQEGTSTSNVSREFNLTVQASSYTETRARIQASHLPGQQHHFLQPEPQHVKDTLAKTEDNILISSYFHHTETASEFCLHLHDCLHRARAMYAPLLDLIAIIEFDCIHITQSHCHRAFDLFCEFDRQDNPFADSHENNFTSIRTCLSDLKTQLDSCLKKSQSKIRFFQRANACSAVCFVATAVGVAAATVVLTVHAILAFAAAAGAVPVCTSYIPCKKRELARLGQLDAAAKGTYVLSNDLDTIDRLVARLHTAIEGDKLLIRLGLERGRESYPIQEVLKHLSKNHRHILHQLEDLEEHISLCVYTVNKARSLLFQEICNHQTL</sequence>
<protein>
    <submittedName>
        <fullName evidence="6">Putative PLP-binding barrel</fullName>
    </submittedName>
</protein>
<evidence type="ECO:0000313" key="6">
    <source>
        <dbReference type="EMBL" id="KAE9590185.1"/>
    </source>
</evidence>
<evidence type="ECO:0000256" key="5">
    <source>
        <dbReference type="ARBA" id="ARBA00023136"/>
    </source>
</evidence>
<evidence type="ECO:0000313" key="7">
    <source>
        <dbReference type="Proteomes" id="UP000447434"/>
    </source>
</evidence>